<evidence type="ECO:0000256" key="1">
    <source>
        <dbReference type="SAM" id="Coils"/>
    </source>
</evidence>
<keyword evidence="4" id="KW-1185">Reference proteome</keyword>
<accession>A0A4D6LP06</accession>
<dbReference type="Proteomes" id="UP000501690">
    <property type="component" value="Linkage Group LG4"/>
</dbReference>
<dbReference type="EMBL" id="CP039348">
    <property type="protein sequence ID" value="QCD89926.1"/>
    <property type="molecule type" value="Genomic_DNA"/>
</dbReference>
<reference evidence="3 4" key="1">
    <citation type="submission" date="2019-04" db="EMBL/GenBank/DDBJ databases">
        <title>An improved genome assembly and genetic linkage map for asparagus bean, Vigna unguiculata ssp. sesquipedialis.</title>
        <authorList>
            <person name="Xia Q."/>
            <person name="Zhang R."/>
            <person name="Dong Y."/>
        </authorList>
    </citation>
    <scope>NUCLEOTIDE SEQUENCE [LARGE SCALE GENOMIC DNA]</scope>
    <source>
        <tissue evidence="3">Leaf</tissue>
    </source>
</reference>
<evidence type="ECO:0000313" key="3">
    <source>
        <dbReference type="EMBL" id="QCD89926.1"/>
    </source>
</evidence>
<sequence length="365" mass="41114">MPVGASKSLIGLYLASYKGFKTGFFKVLITLRGRKWFFDEENRPKFSLYWTHMLSPVDPWPEERMTPTERANLVVLKHLPNKIPPRPLIQCLCSKDLSGAIYDTMSRISVVNAKFMARAKSCQKPADSSGVVPSRPTPPITPPSTKSTLERDTPTRASGVGDRTIPQVLSIPHITTILAMEGWLLRERRRGRVTLLLQPARPRGAVGCRPLGHWPLVDALEKELATARADIRELKAFAADLKSQIDKLNEVKAKHAKCAGQLKEHLSADQSTDKWQKKCEELESKLVIADEQVFAQHELGFQKALNQVAHFFKVPHDRLDTFDFRFDMVDGKLVRVYDSLTFEHVQSATATTPPPIVEDVNSYFC</sequence>
<protein>
    <submittedName>
        <fullName evidence="3">Uncharacterized protein</fullName>
    </submittedName>
</protein>
<evidence type="ECO:0000313" key="4">
    <source>
        <dbReference type="Proteomes" id="UP000501690"/>
    </source>
</evidence>
<feature type="coiled-coil region" evidence="1">
    <location>
        <begin position="217"/>
        <end position="292"/>
    </location>
</feature>
<organism evidence="3 4">
    <name type="scientific">Vigna unguiculata</name>
    <name type="common">Cowpea</name>
    <dbReference type="NCBI Taxonomy" id="3917"/>
    <lineage>
        <taxon>Eukaryota</taxon>
        <taxon>Viridiplantae</taxon>
        <taxon>Streptophyta</taxon>
        <taxon>Embryophyta</taxon>
        <taxon>Tracheophyta</taxon>
        <taxon>Spermatophyta</taxon>
        <taxon>Magnoliopsida</taxon>
        <taxon>eudicotyledons</taxon>
        <taxon>Gunneridae</taxon>
        <taxon>Pentapetalae</taxon>
        <taxon>rosids</taxon>
        <taxon>fabids</taxon>
        <taxon>Fabales</taxon>
        <taxon>Fabaceae</taxon>
        <taxon>Papilionoideae</taxon>
        <taxon>50 kb inversion clade</taxon>
        <taxon>NPAAA clade</taxon>
        <taxon>indigoferoid/millettioid clade</taxon>
        <taxon>Phaseoleae</taxon>
        <taxon>Vigna</taxon>
    </lineage>
</organism>
<gene>
    <name evidence="3" type="ORF">DEO72_LG4g878</name>
</gene>
<name>A0A4D6LP06_VIGUN</name>
<proteinExistence type="predicted"/>
<dbReference type="AlphaFoldDB" id="A0A4D6LP06"/>
<evidence type="ECO:0000256" key="2">
    <source>
        <dbReference type="SAM" id="MobiDB-lite"/>
    </source>
</evidence>
<keyword evidence="1" id="KW-0175">Coiled coil</keyword>
<feature type="region of interest" description="Disordered" evidence="2">
    <location>
        <begin position="124"/>
        <end position="161"/>
    </location>
</feature>